<dbReference type="Proteomes" id="UP000504631">
    <property type="component" value="Unplaced"/>
</dbReference>
<keyword evidence="1" id="KW-0812">Transmembrane</keyword>
<dbReference type="AlphaFoldDB" id="A0A6J3K417"/>
<dbReference type="KEGG" id="bvk:117232538"/>
<protein>
    <submittedName>
        <fullName evidence="3">Uncharacterized protein LOC117232538 isoform X1</fullName>
    </submittedName>
</protein>
<sequence length="90" mass="11053">MRSIYNLYRTHAMSGTQMKYPYSLSAKIRRFPFHHYMFITKNGWVLRYWAISTILCLPLFYKFHKMSHAPENVKKWEELHKEQFSGKMHH</sequence>
<proteinExistence type="predicted"/>
<evidence type="ECO:0000313" key="3">
    <source>
        <dbReference type="RefSeq" id="XP_033347848.1"/>
    </source>
</evidence>
<reference evidence="3" key="1">
    <citation type="submission" date="2025-08" db="UniProtKB">
        <authorList>
            <consortium name="RefSeq"/>
        </authorList>
    </citation>
    <scope>IDENTIFICATION</scope>
    <source>
        <tissue evidence="3">Muscle</tissue>
    </source>
</reference>
<dbReference type="CTD" id="246602"/>
<gene>
    <name evidence="3" type="primary">LOC117232538</name>
</gene>
<evidence type="ECO:0000313" key="2">
    <source>
        <dbReference type="Proteomes" id="UP000504631"/>
    </source>
</evidence>
<dbReference type="GeneID" id="117232538"/>
<name>A0A6J3K417_9HYME</name>
<evidence type="ECO:0000256" key="1">
    <source>
        <dbReference type="SAM" id="Phobius"/>
    </source>
</evidence>
<dbReference type="RefSeq" id="XP_033347848.1">
    <property type="nucleotide sequence ID" value="XM_033491957.1"/>
</dbReference>
<feature type="transmembrane region" description="Helical" evidence="1">
    <location>
        <begin position="44"/>
        <end position="61"/>
    </location>
</feature>
<keyword evidence="1" id="KW-1133">Transmembrane helix</keyword>
<keyword evidence="2" id="KW-1185">Reference proteome</keyword>
<organism evidence="2 3">
    <name type="scientific">Bombus vosnesenskii</name>
    <dbReference type="NCBI Taxonomy" id="207650"/>
    <lineage>
        <taxon>Eukaryota</taxon>
        <taxon>Metazoa</taxon>
        <taxon>Ecdysozoa</taxon>
        <taxon>Arthropoda</taxon>
        <taxon>Hexapoda</taxon>
        <taxon>Insecta</taxon>
        <taxon>Pterygota</taxon>
        <taxon>Neoptera</taxon>
        <taxon>Endopterygota</taxon>
        <taxon>Hymenoptera</taxon>
        <taxon>Apocrita</taxon>
        <taxon>Aculeata</taxon>
        <taxon>Apoidea</taxon>
        <taxon>Anthophila</taxon>
        <taxon>Apidae</taxon>
        <taxon>Bombus</taxon>
        <taxon>Pyrobombus</taxon>
    </lineage>
</organism>
<accession>A0A6J3K417</accession>
<keyword evidence="1" id="KW-0472">Membrane</keyword>